<dbReference type="SUPFAM" id="SSF54637">
    <property type="entry name" value="Thioesterase/thiol ester dehydrase-isomerase"/>
    <property type="match status" value="1"/>
</dbReference>
<dbReference type="PANTHER" id="PTHR28152">
    <property type="entry name" value="HYDROXYACYL-THIOESTER DEHYDRATASE TYPE 2, MITOCHONDRIAL"/>
    <property type="match status" value="1"/>
</dbReference>
<comment type="caution">
    <text evidence="2">The sequence shown here is derived from an EMBL/GenBank/DDBJ whole genome shotgun (WGS) entry which is preliminary data.</text>
</comment>
<dbReference type="OrthoDB" id="3257538at2759"/>
<dbReference type="InterPro" id="IPR029069">
    <property type="entry name" value="HotDog_dom_sf"/>
</dbReference>
<dbReference type="AlphaFoldDB" id="A0A8H6G6F8"/>
<sequence>MAAKIVLRRARPFHTPKRCHVYLLLHRLPSPRYSSDFSNLREKMISRHLPYARDYITPTPTKALRQTLATFLPSSEVPTLSMHRGRKRQDESARDTSLDPTHHLVYFPIVPPPYLLLPDGTDSWHSPGPPFTRRLWAGGSMAFVQDIQMDGQPFHCNESIADVQIRGKEGEEKAFVRIERVIFAGLFPGALKGQPNRELRISEQRSIVFMRDNRPESTPVVSQSSSKVLKPTETPDFSHTIVPTRELLFRFSALTFNAHAIHLDKQFCREVEGYRNLLVQGPLTVVLMIEVLRIHLQTLADRGRFSFEKTPGKITHVEYRNLAPLYAEEEMKICVRKREGGIQIGRTATWDVWIEGRDGGYAVKGTVITQSVIGGVKTRSTTSRVRREVSAHGIVSQEEVNLEGESIPEEQVALQKAINTRNETISNEEIGQEEYVARKEKPEKETEGKTGREAEDEAEDTEEEDAPYFQR</sequence>
<dbReference type="PANTHER" id="PTHR28152:SF1">
    <property type="entry name" value="HYDROXYACYL-THIOESTER DEHYDRATASE TYPE 2, MITOCHONDRIAL"/>
    <property type="match status" value="1"/>
</dbReference>
<dbReference type="Proteomes" id="UP000578531">
    <property type="component" value="Unassembled WGS sequence"/>
</dbReference>
<evidence type="ECO:0000256" key="1">
    <source>
        <dbReference type="SAM" id="MobiDB-lite"/>
    </source>
</evidence>
<evidence type="ECO:0000313" key="3">
    <source>
        <dbReference type="Proteomes" id="UP000578531"/>
    </source>
</evidence>
<reference evidence="2 3" key="1">
    <citation type="journal article" date="2020" name="Genomics">
        <title>Complete, high-quality genomes from long-read metagenomic sequencing of two wolf lichen thalli reveals enigmatic genome architecture.</title>
        <authorList>
            <person name="McKenzie S.K."/>
            <person name="Walston R.F."/>
            <person name="Allen J.L."/>
        </authorList>
    </citation>
    <scope>NUCLEOTIDE SEQUENCE [LARGE SCALE GENOMIC DNA]</scope>
    <source>
        <strain evidence="2">WasteWater2</strain>
    </source>
</reference>
<feature type="compositionally biased region" description="Acidic residues" evidence="1">
    <location>
        <begin position="454"/>
        <end position="471"/>
    </location>
</feature>
<dbReference type="EMBL" id="JACCJC010000001">
    <property type="protein sequence ID" value="KAF6241478.1"/>
    <property type="molecule type" value="Genomic_DNA"/>
</dbReference>
<name>A0A8H6G6F8_9LECA</name>
<organism evidence="2 3">
    <name type="scientific">Letharia columbiana</name>
    <dbReference type="NCBI Taxonomy" id="112416"/>
    <lineage>
        <taxon>Eukaryota</taxon>
        <taxon>Fungi</taxon>
        <taxon>Dikarya</taxon>
        <taxon>Ascomycota</taxon>
        <taxon>Pezizomycotina</taxon>
        <taxon>Lecanoromycetes</taxon>
        <taxon>OSLEUM clade</taxon>
        <taxon>Lecanoromycetidae</taxon>
        <taxon>Lecanorales</taxon>
        <taxon>Lecanorineae</taxon>
        <taxon>Parmeliaceae</taxon>
        <taxon>Letharia</taxon>
    </lineage>
</organism>
<feature type="region of interest" description="Disordered" evidence="1">
    <location>
        <begin position="423"/>
        <end position="471"/>
    </location>
</feature>
<gene>
    <name evidence="2" type="ORF">HO173_000188</name>
</gene>
<keyword evidence="3" id="KW-1185">Reference proteome</keyword>
<dbReference type="RefSeq" id="XP_037170718.1">
    <property type="nucleotide sequence ID" value="XM_037302139.1"/>
</dbReference>
<dbReference type="GeneID" id="59281868"/>
<proteinExistence type="predicted"/>
<accession>A0A8H6G6F8</accession>
<feature type="compositionally biased region" description="Basic and acidic residues" evidence="1">
    <location>
        <begin position="435"/>
        <end position="453"/>
    </location>
</feature>
<dbReference type="GO" id="GO:0019171">
    <property type="term" value="F:(3R)-hydroxyacyl-[acyl-carrier-protein] dehydratase activity"/>
    <property type="evidence" value="ECO:0007669"/>
    <property type="project" value="TreeGrafter"/>
</dbReference>
<dbReference type="GO" id="GO:0005739">
    <property type="term" value="C:mitochondrion"/>
    <property type="evidence" value="ECO:0007669"/>
    <property type="project" value="TreeGrafter"/>
</dbReference>
<dbReference type="InterPro" id="IPR052741">
    <property type="entry name" value="Mitochondrial_HTD2"/>
</dbReference>
<dbReference type="Gene3D" id="3.10.129.10">
    <property type="entry name" value="Hotdog Thioesterase"/>
    <property type="match status" value="1"/>
</dbReference>
<evidence type="ECO:0000313" key="2">
    <source>
        <dbReference type="EMBL" id="KAF6241478.1"/>
    </source>
</evidence>
<protein>
    <submittedName>
        <fullName evidence="2">Uncharacterized protein</fullName>
    </submittedName>
</protein>